<organism evidence="1">
    <name type="scientific">uncultured bacterium</name>
    <name type="common">gcode 4</name>
    <dbReference type="NCBI Taxonomy" id="1234023"/>
    <lineage>
        <taxon>Bacteria</taxon>
        <taxon>environmental samples</taxon>
    </lineage>
</organism>
<accession>K1XX85</accession>
<gene>
    <name evidence="1" type="ORF">ACD_78C00248G0002</name>
</gene>
<name>K1XX85_9BACT</name>
<protein>
    <submittedName>
        <fullName evidence="1">Uncharacterized protein</fullName>
    </submittedName>
</protein>
<sequence>MKTLSFWKKSFYSALIFFGTVTALTIGYSNYISSLPTIVGSGSGLTANEWNKMVVALGVLDTNLSNLSFSGGNVGIGTVPDKKLTLRATTSVQDNFLKMYGWFNSYNNRYFQIFRGNNSTELISSGDTGYNSFAIKIRNADSADNQISLNTALFIDGNSNVGIGTSTLSDTLTVSGGITATKFTTSTAWGYVTAGVGWTQPTGTPNNDLSYRRIGSFLQFKGAMTGTSQNNWCSTVATLPSAGRPSLDMNYLPATCWTSGSNLTPCTVMIFTNGNINICSNAPYTYVSIMGSYPIE</sequence>
<dbReference type="EMBL" id="AMFJ01034248">
    <property type="protein sequence ID" value="EKD29842.1"/>
    <property type="molecule type" value="Genomic_DNA"/>
</dbReference>
<evidence type="ECO:0000313" key="1">
    <source>
        <dbReference type="EMBL" id="EKD29842.1"/>
    </source>
</evidence>
<dbReference type="AlphaFoldDB" id="K1XX85"/>
<comment type="caution">
    <text evidence="1">The sequence shown here is derived from an EMBL/GenBank/DDBJ whole genome shotgun (WGS) entry which is preliminary data.</text>
</comment>
<proteinExistence type="predicted"/>
<reference evidence="1" key="1">
    <citation type="journal article" date="2012" name="Science">
        <title>Fermentation, hydrogen, and sulfur metabolism in multiple uncultivated bacterial phyla.</title>
        <authorList>
            <person name="Wrighton K.C."/>
            <person name="Thomas B.C."/>
            <person name="Sharon I."/>
            <person name="Miller C.S."/>
            <person name="Castelle C.J."/>
            <person name="VerBerkmoes N.C."/>
            <person name="Wilkins M.J."/>
            <person name="Hettich R.L."/>
            <person name="Lipton M.S."/>
            <person name="Williams K.H."/>
            <person name="Long P.E."/>
            <person name="Banfield J.F."/>
        </authorList>
    </citation>
    <scope>NUCLEOTIDE SEQUENCE [LARGE SCALE GENOMIC DNA]</scope>
</reference>